<name>A0ABN1RY07_9ACTN</name>
<dbReference type="InterPro" id="IPR050267">
    <property type="entry name" value="Anti-sigma-factor_SerPK"/>
</dbReference>
<keyword evidence="1" id="KW-0418">Kinase</keyword>
<dbReference type="PANTHER" id="PTHR35526">
    <property type="entry name" value="ANTI-SIGMA-F FACTOR RSBW-RELATED"/>
    <property type="match status" value="1"/>
</dbReference>
<dbReference type="CDD" id="cd16936">
    <property type="entry name" value="HATPase_RsbW-like"/>
    <property type="match status" value="1"/>
</dbReference>
<dbReference type="Gene3D" id="3.30.565.10">
    <property type="entry name" value="Histidine kinase-like ATPase, C-terminal domain"/>
    <property type="match status" value="1"/>
</dbReference>
<dbReference type="Proteomes" id="UP001500665">
    <property type="component" value="Unassembled WGS sequence"/>
</dbReference>
<feature type="domain" description="Histidine kinase/HSP90-like ATPase" evidence="2">
    <location>
        <begin position="27"/>
        <end position="127"/>
    </location>
</feature>
<dbReference type="EMBL" id="BAAAHH010000050">
    <property type="protein sequence ID" value="GAA0967540.1"/>
    <property type="molecule type" value="Genomic_DNA"/>
</dbReference>
<keyword evidence="1" id="KW-0723">Serine/threonine-protein kinase</keyword>
<dbReference type="InterPro" id="IPR036890">
    <property type="entry name" value="HATPase_C_sf"/>
</dbReference>
<evidence type="ECO:0000313" key="4">
    <source>
        <dbReference type="Proteomes" id="UP001500665"/>
    </source>
</evidence>
<gene>
    <name evidence="3" type="ORF">GCM10009550_71560</name>
</gene>
<evidence type="ECO:0000259" key="2">
    <source>
        <dbReference type="Pfam" id="PF13581"/>
    </source>
</evidence>
<dbReference type="PANTHER" id="PTHR35526:SF3">
    <property type="entry name" value="ANTI-SIGMA-F FACTOR RSBW"/>
    <property type="match status" value="1"/>
</dbReference>
<keyword evidence="4" id="KW-1185">Reference proteome</keyword>
<accession>A0ABN1RY07</accession>
<dbReference type="Pfam" id="PF13581">
    <property type="entry name" value="HATPase_c_2"/>
    <property type="match status" value="1"/>
</dbReference>
<comment type="caution">
    <text evidence="3">The sequence shown here is derived from an EMBL/GenBank/DDBJ whole genome shotgun (WGS) entry which is preliminary data.</text>
</comment>
<proteinExistence type="predicted"/>
<evidence type="ECO:0000256" key="1">
    <source>
        <dbReference type="ARBA" id="ARBA00022527"/>
    </source>
</evidence>
<reference evidence="3 4" key="1">
    <citation type="journal article" date="2019" name="Int. J. Syst. Evol. Microbiol.">
        <title>The Global Catalogue of Microorganisms (GCM) 10K type strain sequencing project: providing services to taxonomists for standard genome sequencing and annotation.</title>
        <authorList>
            <consortium name="The Broad Institute Genomics Platform"/>
            <consortium name="The Broad Institute Genome Sequencing Center for Infectious Disease"/>
            <person name="Wu L."/>
            <person name="Ma J."/>
        </authorList>
    </citation>
    <scope>NUCLEOTIDE SEQUENCE [LARGE SCALE GENOMIC DNA]</scope>
    <source>
        <strain evidence="3 4">JCM 10696</strain>
    </source>
</reference>
<dbReference type="SUPFAM" id="SSF55874">
    <property type="entry name" value="ATPase domain of HSP90 chaperone/DNA topoisomerase II/histidine kinase"/>
    <property type="match status" value="1"/>
</dbReference>
<dbReference type="InterPro" id="IPR003594">
    <property type="entry name" value="HATPase_dom"/>
</dbReference>
<evidence type="ECO:0000313" key="3">
    <source>
        <dbReference type="EMBL" id="GAA0967540.1"/>
    </source>
</evidence>
<protein>
    <recommendedName>
        <fullName evidence="2">Histidine kinase/HSP90-like ATPase domain-containing protein</fullName>
    </recommendedName>
</protein>
<organism evidence="3 4">
    <name type="scientific">Actinocorallia libanotica</name>
    <dbReference type="NCBI Taxonomy" id="46162"/>
    <lineage>
        <taxon>Bacteria</taxon>
        <taxon>Bacillati</taxon>
        <taxon>Actinomycetota</taxon>
        <taxon>Actinomycetes</taxon>
        <taxon>Streptosporangiales</taxon>
        <taxon>Thermomonosporaceae</taxon>
        <taxon>Actinocorallia</taxon>
    </lineage>
</organism>
<keyword evidence="1" id="KW-0808">Transferase</keyword>
<sequence length="135" mass="14797">MAPMMTTHREELRQTWPMSSKVVVGIARDLAAHRMGTWGVPQKVIDDVLVVVSEAMTNVFKHVKKGPVKLHLAHQGDAVLAEIWDCSPIAPTLRPIDPDTEGGMGLHIIAGLTENRCGHRWDSGGKTVYGFIPIP</sequence>
<dbReference type="RefSeq" id="WP_344246644.1">
    <property type="nucleotide sequence ID" value="NZ_BAAAHH010000050.1"/>
</dbReference>